<dbReference type="Pfam" id="PF03083">
    <property type="entry name" value="MtN3_slv"/>
    <property type="match status" value="2"/>
</dbReference>
<dbReference type="PANTHER" id="PTHR10791:SF224">
    <property type="entry name" value="SUGAR TRANSPORTER SWEET"/>
    <property type="match status" value="1"/>
</dbReference>
<feature type="region of interest" description="Disordered" evidence="9">
    <location>
        <begin position="362"/>
        <end position="387"/>
    </location>
</feature>
<gene>
    <name evidence="11" type="ORF">MNEG_9968</name>
</gene>
<evidence type="ECO:0000256" key="7">
    <source>
        <dbReference type="ARBA" id="ARBA00022989"/>
    </source>
</evidence>
<feature type="transmembrane region" description="Helical" evidence="10">
    <location>
        <begin position="194"/>
        <end position="211"/>
    </location>
</feature>
<feature type="transmembrane region" description="Helical" evidence="10">
    <location>
        <begin position="158"/>
        <end position="182"/>
    </location>
</feature>
<proteinExistence type="inferred from homology"/>
<dbReference type="AlphaFoldDB" id="A0A0D2KQW4"/>
<evidence type="ECO:0000313" key="11">
    <source>
        <dbReference type="EMBL" id="KIY97993.1"/>
    </source>
</evidence>
<protein>
    <recommendedName>
        <fullName evidence="13">Bidirectional sugar transporter SWEET</fullName>
    </recommendedName>
</protein>
<feature type="transmembrane region" description="Helical" evidence="10">
    <location>
        <begin position="125"/>
        <end position="146"/>
    </location>
</feature>
<dbReference type="PANTHER" id="PTHR10791">
    <property type="entry name" value="RAG1-ACTIVATING PROTEIN 1"/>
    <property type="match status" value="1"/>
</dbReference>
<keyword evidence="6" id="KW-0677">Repeat</keyword>
<evidence type="ECO:0000256" key="3">
    <source>
        <dbReference type="ARBA" id="ARBA00022448"/>
    </source>
</evidence>
<reference evidence="11 12" key="1">
    <citation type="journal article" date="2013" name="BMC Genomics">
        <title>Reconstruction of the lipid metabolism for the microalga Monoraphidium neglectum from its genome sequence reveals characteristics suitable for biofuel production.</title>
        <authorList>
            <person name="Bogen C."/>
            <person name="Al-Dilaimi A."/>
            <person name="Albersmeier A."/>
            <person name="Wichmann J."/>
            <person name="Grundmann M."/>
            <person name="Rupp O."/>
            <person name="Lauersen K.J."/>
            <person name="Blifernez-Klassen O."/>
            <person name="Kalinowski J."/>
            <person name="Goesmann A."/>
            <person name="Mussgnug J.H."/>
            <person name="Kruse O."/>
        </authorList>
    </citation>
    <scope>NUCLEOTIDE SEQUENCE [LARGE SCALE GENOMIC DNA]</scope>
    <source>
        <strain evidence="11 12">SAG 48.87</strain>
    </source>
</reference>
<evidence type="ECO:0000313" key="12">
    <source>
        <dbReference type="Proteomes" id="UP000054498"/>
    </source>
</evidence>
<comment type="subcellular location">
    <subcellularLocation>
        <location evidence="1">Endomembrane system</location>
        <topology evidence="1">Multi-pass membrane protein</topology>
    </subcellularLocation>
</comment>
<keyword evidence="7 10" id="KW-1133">Transmembrane helix</keyword>
<keyword evidence="8 10" id="KW-0472">Membrane</keyword>
<dbReference type="OrthoDB" id="409725at2759"/>
<dbReference type="GO" id="GO:0012505">
    <property type="term" value="C:endomembrane system"/>
    <property type="evidence" value="ECO:0007669"/>
    <property type="project" value="UniProtKB-SubCell"/>
</dbReference>
<feature type="transmembrane region" description="Helical" evidence="10">
    <location>
        <begin position="95"/>
        <end position="113"/>
    </location>
</feature>
<evidence type="ECO:0000256" key="5">
    <source>
        <dbReference type="ARBA" id="ARBA00022692"/>
    </source>
</evidence>
<evidence type="ECO:0000256" key="6">
    <source>
        <dbReference type="ARBA" id="ARBA00022737"/>
    </source>
</evidence>
<keyword evidence="3" id="KW-0813">Transport</keyword>
<name>A0A0D2KQW4_9CHLO</name>
<dbReference type="InterPro" id="IPR004316">
    <property type="entry name" value="SWEET_rpt"/>
</dbReference>
<feature type="transmembrane region" description="Helical" evidence="10">
    <location>
        <begin position="217"/>
        <end position="238"/>
    </location>
</feature>
<sequence length="416" mass="43002">MHPPLRAPPPAGAWPALQGVGTPAAMGLSAGDIVLRYVCPAAGGTIALFMFGAPLLAVLEVRRRRYIGETNALPFAAMGTNCMAWLFYAFLIRDWWVYVPNQFGLLMGWYYTFSCFKFSKDAAQDALTAIVLSTVMLYWVVGAIHWGAALGPEAARTLWGSTAVGVLAIYYVAPLTTIWKVLRLRDSSSLNAPLSVMNVVNGALWFSYGLAIKDWFIAMPNGVGAALNVICVILCFLFPKKAAASSALQGIPTAAADAGPMVRLQSANFSPRPADAPSSGGRGRVGAFFDLSQFRWRTGSSLSAAAGPAAIAGAASGGSGTGRGSGVGAAAGSASSLGWLLRSSTIEEGRDDLEALDTAVPGKQQRLDSKSLPAKGDQAAANGHGLGQTVNVKAAALGGGGGEAAGAQGDASMRKD</sequence>
<dbReference type="Gene3D" id="1.20.1280.290">
    <property type="match status" value="2"/>
</dbReference>
<evidence type="ECO:0008006" key="13">
    <source>
        <dbReference type="Google" id="ProtNLM"/>
    </source>
</evidence>
<keyword evidence="5 10" id="KW-0812">Transmembrane</keyword>
<evidence type="ECO:0000256" key="2">
    <source>
        <dbReference type="ARBA" id="ARBA00007809"/>
    </source>
</evidence>
<dbReference type="EMBL" id="KK102349">
    <property type="protein sequence ID" value="KIY97993.1"/>
    <property type="molecule type" value="Genomic_DNA"/>
</dbReference>
<evidence type="ECO:0000256" key="4">
    <source>
        <dbReference type="ARBA" id="ARBA00022597"/>
    </source>
</evidence>
<dbReference type="GeneID" id="25742843"/>
<dbReference type="RefSeq" id="XP_013897013.1">
    <property type="nucleotide sequence ID" value="XM_014041559.1"/>
</dbReference>
<evidence type="ECO:0000256" key="10">
    <source>
        <dbReference type="SAM" id="Phobius"/>
    </source>
</evidence>
<evidence type="ECO:0000256" key="1">
    <source>
        <dbReference type="ARBA" id="ARBA00004127"/>
    </source>
</evidence>
<dbReference type="InterPro" id="IPR047664">
    <property type="entry name" value="SWEET"/>
</dbReference>
<dbReference type="GO" id="GO:0051119">
    <property type="term" value="F:sugar transmembrane transporter activity"/>
    <property type="evidence" value="ECO:0007669"/>
    <property type="project" value="InterPro"/>
</dbReference>
<feature type="transmembrane region" description="Helical" evidence="10">
    <location>
        <begin position="71"/>
        <end position="89"/>
    </location>
</feature>
<organism evidence="11 12">
    <name type="scientific">Monoraphidium neglectum</name>
    <dbReference type="NCBI Taxonomy" id="145388"/>
    <lineage>
        <taxon>Eukaryota</taxon>
        <taxon>Viridiplantae</taxon>
        <taxon>Chlorophyta</taxon>
        <taxon>core chlorophytes</taxon>
        <taxon>Chlorophyceae</taxon>
        <taxon>CS clade</taxon>
        <taxon>Sphaeropleales</taxon>
        <taxon>Selenastraceae</taxon>
        <taxon>Monoraphidium</taxon>
    </lineage>
</organism>
<dbReference type="KEGG" id="mng:MNEG_9968"/>
<feature type="region of interest" description="Disordered" evidence="9">
    <location>
        <begin position="397"/>
        <end position="416"/>
    </location>
</feature>
<keyword evidence="12" id="KW-1185">Reference proteome</keyword>
<comment type="similarity">
    <text evidence="2">Belongs to the SWEET sugar transporter family.</text>
</comment>
<keyword evidence="4" id="KW-0762">Sugar transport</keyword>
<evidence type="ECO:0000256" key="9">
    <source>
        <dbReference type="SAM" id="MobiDB-lite"/>
    </source>
</evidence>
<dbReference type="Proteomes" id="UP000054498">
    <property type="component" value="Unassembled WGS sequence"/>
</dbReference>
<accession>A0A0D2KQW4</accession>
<feature type="compositionally biased region" description="Low complexity" evidence="9">
    <location>
        <begin position="405"/>
        <end position="416"/>
    </location>
</feature>
<feature type="transmembrane region" description="Helical" evidence="10">
    <location>
        <begin position="34"/>
        <end position="59"/>
    </location>
</feature>
<dbReference type="GO" id="GO:0016020">
    <property type="term" value="C:membrane"/>
    <property type="evidence" value="ECO:0007669"/>
    <property type="project" value="InterPro"/>
</dbReference>
<evidence type="ECO:0000256" key="8">
    <source>
        <dbReference type="ARBA" id="ARBA00023136"/>
    </source>
</evidence>